<dbReference type="AlphaFoldDB" id="A0A8H6WYK0"/>
<dbReference type="OrthoDB" id="3030198at2759"/>
<gene>
    <name evidence="1" type="ORF">MVEN_02447100</name>
</gene>
<comment type="caution">
    <text evidence="1">The sequence shown here is derived from an EMBL/GenBank/DDBJ whole genome shotgun (WGS) entry which is preliminary data.</text>
</comment>
<sequence length="399" mass="45516">MSFIGDLHNASNIIHRFKCTDDPLLKHLSRFHKHQTRLLSEIFSKIEDKERLPAIAGSSSKNQFLADIVAINRDIRRLERTLKGGLLAVWFQFEESQQELTGIQLTLARYEASDWTPKKLEKNNKRIADARAKDEARMAEEAGNLVKKFRSNRQRIWQRPPEHYLDDLFPGLKHLPGNDEVYRMFAFQSFLDKFPTNPSSPVSTLINELNIYVDTKLDSIQGGRPQTPSLQLQVIRKPSGTIITVLLGSRSRNDIRTHYFGDVEHENKLPILYTTGSHNDTHGEFVVARQAIENRRDSRRYIEWKTGAAPSTDIYLVEKMTGDPFILATLLGSDVSSDVVKLLPRDGLAVKDAICPPTEHPWITEDGWIAYGMHHLRCNSAQLRDYNHQIFVPGPPAST</sequence>
<proteinExistence type="predicted"/>
<reference evidence="1" key="1">
    <citation type="submission" date="2020-05" db="EMBL/GenBank/DDBJ databases">
        <title>Mycena genomes resolve the evolution of fungal bioluminescence.</title>
        <authorList>
            <person name="Tsai I.J."/>
        </authorList>
    </citation>
    <scope>NUCLEOTIDE SEQUENCE</scope>
    <source>
        <strain evidence="1">CCC161011</strain>
    </source>
</reference>
<organism evidence="1 2">
    <name type="scientific">Mycena venus</name>
    <dbReference type="NCBI Taxonomy" id="2733690"/>
    <lineage>
        <taxon>Eukaryota</taxon>
        <taxon>Fungi</taxon>
        <taxon>Dikarya</taxon>
        <taxon>Basidiomycota</taxon>
        <taxon>Agaricomycotina</taxon>
        <taxon>Agaricomycetes</taxon>
        <taxon>Agaricomycetidae</taxon>
        <taxon>Agaricales</taxon>
        <taxon>Marasmiineae</taxon>
        <taxon>Mycenaceae</taxon>
        <taxon>Mycena</taxon>
    </lineage>
</organism>
<evidence type="ECO:0000313" key="2">
    <source>
        <dbReference type="Proteomes" id="UP000620124"/>
    </source>
</evidence>
<accession>A0A8H6WYK0</accession>
<evidence type="ECO:0000313" key="1">
    <source>
        <dbReference type="EMBL" id="KAF7331068.1"/>
    </source>
</evidence>
<dbReference type="EMBL" id="JACAZI010000032">
    <property type="protein sequence ID" value="KAF7331068.1"/>
    <property type="molecule type" value="Genomic_DNA"/>
</dbReference>
<name>A0A8H6WYK0_9AGAR</name>
<protein>
    <submittedName>
        <fullName evidence="1">Uncharacterized protein</fullName>
    </submittedName>
</protein>
<keyword evidence="2" id="KW-1185">Reference proteome</keyword>
<dbReference type="Proteomes" id="UP000620124">
    <property type="component" value="Unassembled WGS sequence"/>
</dbReference>